<proteinExistence type="predicted"/>
<name>A0A9Q1QE87_9CARY</name>
<accession>A0A9Q1QE87</accession>
<keyword evidence="2" id="KW-1185">Reference proteome</keyword>
<dbReference type="AlphaFoldDB" id="A0A9Q1QE87"/>
<dbReference type="PANTHER" id="PTHR33710:SF71">
    <property type="entry name" value="ENDONUCLEASE_EXONUCLEASE_PHOSPHATASE DOMAIN-CONTAINING PROTEIN"/>
    <property type="match status" value="1"/>
</dbReference>
<sequence>MQRGSGNQIRVTPTYASIVNPSEGTALEFVQAQQINVRCAKLDIDDIESEGRVIVGWHPQRYRFIMKDMNDQLIHGEVTQLSTNKKFYMTFIALSTGDNAWCVLGDCNSVLHHGDRIGAVAVNDGEIREYAKCLTNKIIWSRIDRAFYNGIWHDTFDYTHGLSDHTPIVLDFPNCPKSKPSFMFCDMWAKDANFKNMIKEIMEYHLPVSRLKALQTVLNKLRKPLQLLNKKKFADIYNQQVKARNELLQVQEMLNPDTAYGDECSRFFMAKIKQRKAMNSIYILRDRNDHWIKGFDAVTEIITTYYQDLLGTKDQHKTKVDQQVINQGKYLSIEQQIQFCKPFSEADVKQAMFSIPIHKSPGLDGYSSGFFKEG</sequence>
<dbReference type="PANTHER" id="PTHR33710">
    <property type="entry name" value="BNAC02G09200D PROTEIN"/>
    <property type="match status" value="1"/>
</dbReference>
<gene>
    <name evidence="1" type="ORF">Cgig2_007742</name>
</gene>
<dbReference type="SUPFAM" id="SSF56219">
    <property type="entry name" value="DNase I-like"/>
    <property type="match status" value="1"/>
</dbReference>
<dbReference type="Proteomes" id="UP001153076">
    <property type="component" value="Unassembled WGS sequence"/>
</dbReference>
<evidence type="ECO:0000313" key="1">
    <source>
        <dbReference type="EMBL" id="KAJ8438897.1"/>
    </source>
</evidence>
<dbReference type="InterPro" id="IPR036691">
    <property type="entry name" value="Endo/exonu/phosph_ase_sf"/>
</dbReference>
<dbReference type="Gene3D" id="3.60.10.10">
    <property type="entry name" value="Endonuclease/exonuclease/phosphatase"/>
    <property type="match status" value="1"/>
</dbReference>
<evidence type="ECO:0000313" key="2">
    <source>
        <dbReference type="Proteomes" id="UP001153076"/>
    </source>
</evidence>
<comment type="caution">
    <text evidence="1">The sequence shown here is derived from an EMBL/GenBank/DDBJ whole genome shotgun (WGS) entry which is preliminary data.</text>
</comment>
<organism evidence="1 2">
    <name type="scientific">Carnegiea gigantea</name>
    <dbReference type="NCBI Taxonomy" id="171969"/>
    <lineage>
        <taxon>Eukaryota</taxon>
        <taxon>Viridiplantae</taxon>
        <taxon>Streptophyta</taxon>
        <taxon>Embryophyta</taxon>
        <taxon>Tracheophyta</taxon>
        <taxon>Spermatophyta</taxon>
        <taxon>Magnoliopsida</taxon>
        <taxon>eudicotyledons</taxon>
        <taxon>Gunneridae</taxon>
        <taxon>Pentapetalae</taxon>
        <taxon>Caryophyllales</taxon>
        <taxon>Cactineae</taxon>
        <taxon>Cactaceae</taxon>
        <taxon>Cactoideae</taxon>
        <taxon>Echinocereeae</taxon>
        <taxon>Carnegiea</taxon>
    </lineage>
</organism>
<protein>
    <submittedName>
        <fullName evidence="1">Uncharacterized protein</fullName>
    </submittedName>
</protein>
<dbReference type="EMBL" id="JAKOGI010000238">
    <property type="protein sequence ID" value="KAJ8438897.1"/>
    <property type="molecule type" value="Genomic_DNA"/>
</dbReference>
<reference evidence="1" key="1">
    <citation type="submission" date="2022-04" db="EMBL/GenBank/DDBJ databases">
        <title>Carnegiea gigantea Genome sequencing and assembly v2.</title>
        <authorList>
            <person name="Copetti D."/>
            <person name="Sanderson M.J."/>
            <person name="Burquez A."/>
            <person name="Wojciechowski M.F."/>
        </authorList>
    </citation>
    <scope>NUCLEOTIDE SEQUENCE</scope>
    <source>
        <strain evidence="1">SGP5-SGP5p</strain>
        <tissue evidence="1">Aerial part</tissue>
    </source>
</reference>